<gene>
    <name evidence="1" type="ORF">Tci_044817</name>
</gene>
<reference evidence="1" key="1">
    <citation type="journal article" date="2019" name="Sci. Rep.">
        <title>Draft genome of Tanacetum cinerariifolium, the natural source of mosquito coil.</title>
        <authorList>
            <person name="Yamashiro T."/>
            <person name="Shiraishi A."/>
            <person name="Satake H."/>
            <person name="Nakayama K."/>
        </authorList>
    </citation>
    <scope>NUCLEOTIDE SEQUENCE</scope>
</reference>
<sequence length="187" mass="20101">MRRRLRRWCGSGCGGVGCGVEAVGGGDDGEQAVTTAEVTVVAEVGSVVVGDADNGGNTTVGREATGWVRVGGKVLISLSDLIFTNCNILSQSKCGFVSDLVVHDFGWFLDAMRLVVELDFISRNNKCFVGETVMIKSVHFTVSTLLIERMITAWLSVNQSLQIMTSKLPSPMGIKAMLKGILKRFKV</sequence>
<dbReference type="EMBL" id="BKCJ010006572">
    <property type="protein sequence ID" value="GEU72839.1"/>
    <property type="molecule type" value="Genomic_DNA"/>
</dbReference>
<organism evidence="1">
    <name type="scientific">Tanacetum cinerariifolium</name>
    <name type="common">Dalmatian daisy</name>
    <name type="synonym">Chrysanthemum cinerariifolium</name>
    <dbReference type="NCBI Taxonomy" id="118510"/>
    <lineage>
        <taxon>Eukaryota</taxon>
        <taxon>Viridiplantae</taxon>
        <taxon>Streptophyta</taxon>
        <taxon>Embryophyta</taxon>
        <taxon>Tracheophyta</taxon>
        <taxon>Spermatophyta</taxon>
        <taxon>Magnoliopsida</taxon>
        <taxon>eudicotyledons</taxon>
        <taxon>Gunneridae</taxon>
        <taxon>Pentapetalae</taxon>
        <taxon>asterids</taxon>
        <taxon>campanulids</taxon>
        <taxon>Asterales</taxon>
        <taxon>Asteraceae</taxon>
        <taxon>Asteroideae</taxon>
        <taxon>Anthemideae</taxon>
        <taxon>Anthemidinae</taxon>
        <taxon>Tanacetum</taxon>
    </lineage>
</organism>
<protein>
    <submittedName>
        <fullName evidence="1">Uncharacterized protein</fullName>
    </submittedName>
</protein>
<dbReference type="AlphaFoldDB" id="A0A6L2MH83"/>
<dbReference type="PROSITE" id="PS51257">
    <property type="entry name" value="PROKAR_LIPOPROTEIN"/>
    <property type="match status" value="1"/>
</dbReference>
<name>A0A6L2MH83_TANCI</name>
<proteinExistence type="predicted"/>
<accession>A0A6L2MH83</accession>
<comment type="caution">
    <text evidence="1">The sequence shown here is derived from an EMBL/GenBank/DDBJ whole genome shotgun (WGS) entry which is preliminary data.</text>
</comment>
<evidence type="ECO:0000313" key="1">
    <source>
        <dbReference type="EMBL" id="GEU72839.1"/>
    </source>
</evidence>